<sequence length="60" mass="7249">MPVVIKEMRIRTVVEKRIITEAEISQEIVRKIEDRVLDRLTAYESDQPAGLRWKRKRNER</sequence>
<name>A0A8S5N5K7_9CAUD</name>
<protein>
    <submittedName>
        <fullName evidence="1">Uncharacterized protein</fullName>
    </submittedName>
</protein>
<accession>A0A8S5N5K7</accession>
<dbReference type="EMBL" id="BK015063">
    <property type="protein sequence ID" value="DAD89562.1"/>
    <property type="molecule type" value="Genomic_DNA"/>
</dbReference>
<proteinExistence type="predicted"/>
<reference evidence="1" key="1">
    <citation type="journal article" date="2021" name="Proc. Natl. Acad. Sci. U.S.A.">
        <title>A Catalog of Tens of Thousands of Viruses from Human Metagenomes Reveals Hidden Associations with Chronic Diseases.</title>
        <authorList>
            <person name="Tisza M.J."/>
            <person name="Buck C.B."/>
        </authorList>
    </citation>
    <scope>NUCLEOTIDE SEQUENCE</scope>
    <source>
        <strain evidence="1">CtU4n16</strain>
    </source>
</reference>
<evidence type="ECO:0000313" key="1">
    <source>
        <dbReference type="EMBL" id="DAD89562.1"/>
    </source>
</evidence>
<organism evidence="1">
    <name type="scientific">Myoviridae sp. ctU4n16</name>
    <dbReference type="NCBI Taxonomy" id="2826658"/>
    <lineage>
        <taxon>Viruses</taxon>
        <taxon>Duplodnaviria</taxon>
        <taxon>Heunggongvirae</taxon>
        <taxon>Uroviricota</taxon>
        <taxon>Caudoviricetes</taxon>
    </lineage>
</organism>